<dbReference type="InterPro" id="IPR050579">
    <property type="entry name" value="PMP-22/EMP/MP20-like"/>
</dbReference>
<dbReference type="InterPro" id="IPR012478">
    <property type="entry name" value="GSG-1"/>
</dbReference>
<feature type="transmembrane region" description="Helical" evidence="6">
    <location>
        <begin position="195"/>
        <end position="224"/>
    </location>
</feature>
<dbReference type="PANTHER" id="PTHR10671">
    <property type="entry name" value="EPITHELIAL MEMBRANE PROTEIN-RELATED"/>
    <property type="match status" value="1"/>
</dbReference>
<dbReference type="GO" id="GO:0005886">
    <property type="term" value="C:plasma membrane"/>
    <property type="evidence" value="ECO:0007669"/>
    <property type="project" value="TreeGrafter"/>
</dbReference>
<dbReference type="EMBL" id="JAHKSW010000001">
    <property type="protein sequence ID" value="KAG7335860.1"/>
    <property type="molecule type" value="Genomic_DNA"/>
</dbReference>
<comment type="similarity">
    <text evidence="2">Belongs to the GSG1 family.</text>
</comment>
<keyword evidence="5 6" id="KW-0472">Membrane</keyword>
<organism evidence="7 8">
    <name type="scientific">Hemibagrus wyckioides</name>
    <dbReference type="NCBI Taxonomy" id="337641"/>
    <lineage>
        <taxon>Eukaryota</taxon>
        <taxon>Metazoa</taxon>
        <taxon>Chordata</taxon>
        <taxon>Craniata</taxon>
        <taxon>Vertebrata</taxon>
        <taxon>Euteleostomi</taxon>
        <taxon>Actinopterygii</taxon>
        <taxon>Neopterygii</taxon>
        <taxon>Teleostei</taxon>
        <taxon>Ostariophysi</taxon>
        <taxon>Siluriformes</taxon>
        <taxon>Bagridae</taxon>
        <taxon>Hemibagrus</taxon>
    </lineage>
</organism>
<evidence type="ECO:0008006" key="9">
    <source>
        <dbReference type="Google" id="ProtNLM"/>
    </source>
</evidence>
<keyword evidence="3 6" id="KW-0812">Transmembrane</keyword>
<evidence type="ECO:0000313" key="8">
    <source>
        <dbReference type="Proteomes" id="UP000824219"/>
    </source>
</evidence>
<dbReference type="Pfam" id="PF07803">
    <property type="entry name" value="GSG-1"/>
    <property type="match status" value="2"/>
</dbReference>
<gene>
    <name evidence="7" type="ORF">KOW79_000553</name>
</gene>
<dbReference type="AlphaFoldDB" id="A0A9D3P6V6"/>
<keyword evidence="8" id="KW-1185">Reference proteome</keyword>
<name>A0A9D3P6V6_9TELE</name>
<accession>A0A9D3P6V6</accession>
<feature type="transmembrane region" description="Helical" evidence="6">
    <location>
        <begin position="163"/>
        <end position="183"/>
    </location>
</feature>
<feature type="transmembrane region" description="Helical" evidence="6">
    <location>
        <begin position="236"/>
        <end position="261"/>
    </location>
</feature>
<comment type="subcellular location">
    <subcellularLocation>
        <location evidence="1">Membrane</location>
        <topology evidence="1">Multi-pass membrane protein</topology>
    </subcellularLocation>
</comment>
<dbReference type="Gene3D" id="1.20.140.150">
    <property type="match status" value="1"/>
</dbReference>
<comment type="caution">
    <text evidence="7">The sequence shown here is derived from an EMBL/GenBank/DDBJ whole genome shotgun (WGS) entry which is preliminary data.</text>
</comment>
<keyword evidence="4 6" id="KW-1133">Transmembrane helix</keyword>
<sequence length="355" mass="40403">MSVLAFCTSYWCEGTQKVVKPLCLSPVKMEKCSQNNSQLFAVGTAKPDTRELTTYQNHKSSEKLKTQLRYLTFSHSVCPELSMNGTVSPNQTKPLTKNQQTQLANAVQYIWETGEDKYMFRYFHAGFWKSCEKHADGERCRRFLDLTPEDTHGVLWLSMISEFIYIGLLGTGFLLMWLEVFCLHKEMHALKINAFAALCTVLSGLTGMMAHMMYTTVFQVTVIIGPKDWRPQNWDYGWSFAMAWVSFSCCMGAAVLTFNSYTKTIIEIRRRKRLRLEEAPSYEEVVSGGGIYSISGLLQHPGGMIDRMWQDHESMEVKAKVVLIGGCKPEECEDCEREMDYMEGAIDSEGTDSPC</sequence>
<evidence type="ECO:0000256" key="2">
    <source>
        <dbReference type="ARBA" id="ARBA00007425"/>
    </source>
</evidence>
<dbReference type="PANTHER" id="PTHR10671:SF101">
    <property type="entry name" value="GERM CELL-SPECIFIC GENE 1-LIKE PROTEIN"/>
    <property type="match status" value="1"/>
</dbReference>
<proteinExistence type="inferred from homology"/>
<dbReference type="OrthoDB" id="10001768at2759"/>
<evidence type="ECO:0000256" key="4">
    <source>
        <dbReference type="ARBA" id="ARBA00022989"/>
    </source>
</evidence>
<dbReference type="Proteomes" id="UP000824219">
    <property type="component" value="Linkage Group LG01"/>
</dbReference>
<evidence type="ECO:0000313" key="7">
    <source>
        <dbReference type="EMBL" id="KAG7335860.1"/>
    </source>
</evidence>
<protein>
    <recommendedName>
        <fullName evidence="9">Germ cell-specific gene 1-like protein</fullName>
    </recommendedName>
</protein>
<evidence type="ECO:0000256" key="5">
    <source>
        <dbReference type="ARBA" id="ARBA00023136"/>
    </source>
</evidence>
<evidence type="ECO:0000256" key="3">
    <source>
        <dbReference type="ARBA" id="ARBA00022692"/>
    </source>
</evidence>
<evidence type="ECO:0000256" key="6">
    <source>
        <dbReference type="SAM" id="Phobius"/>
    </source>
</evidence>
<evidence type="ECO:0000256" key="1">
    <source>
        <dbReference type="ARBA" id="ARBA00004141"/>
    </source>
</evidence>
<reference evidence="7 8" key="1">
    <citation type="submission" date="2021-06" db="EMBL/GenBank/DDBJ databases">
        <title>Chromosome-level genome assembly of the red-tail catfish (Hemibagrus wyckioides).</title>
        <authorList>
            <person name="Shao F."/>
        </authorList>
    </citation>
    <scope>NUCLEOTIDE SEQUENCE [LARGE SCALE GENOMIC DNA]</scope>
    <source>
        <strain evidence="7">EC202008001</strain>
        <tissue evidence="7">Blood</tissue>
    </source>
</reference>